<gene>
    <name evidence="1" type="ORF">F5984_20615</name>
</gene>
<evidence type="ECO:0000313" key="2">
    <source>
        <dbReference type="Proteomes" id="UP000488299"/>
    </source>
</evidence>
<dbReference type="Proteomes" id="UP000488299">
    <property type="component" value="Unassembled WGS sequence"/>
</dbReference>
<accession>A0A7J5TVI0</accession>
<protein>
    <submittedName>
        <fullName evidence="1">Uncharacterized protein</fullName>
    </submittedName>
</protein>
<dbReference type="EMBL" id="WELI01000009">
    <property type="protein sequence ID" value="KAB7728151.1"/>
    <property type="molecule type" value="Genomic_DNA"/>
</dbReference>
<name>A0A7J5TVI0_9BACT</name>
<keyword evidence="2" id="KW-1185">Reference proteome</keyword>
<organism evidence="1 2">
    <name type="scientific">Rudanella paleaurantiibacter</name>
    <dbReference type="NCBI Taxonomy" id="2614655"/>
    <lineage>
        <taxon>Bacteria</taxon>
        <taxon>Pseudomonadati</taxon>
        <taxon>Bacteroidota</taxon>
        <taxon>Cytophagia</taxon>
        <taxon>Cytophagales</taxon>
        <taxon>Cytophagaceae</taxon>
        <taxon>Rudanella</taxon>
    </lineage>
</organism>
<dbReference type="RefSeq" id="WP_152126097.1">
    <property type="nucleotide sequence ID" value="NZ_WELI01000009.1"/>
</dbReference>
<proteinExistence type="predicted"/>
<sequence>MTHWIRTGAHEGKPLHMVTDLPFLTRYRDEHKGAELRAIDARIRELRQLGYGRCRPTPKLPYQP</sequence>
<evidence type="ECO:0000313" key="1">
    <source>
        <dbReference type="EMBL" id="KAB7728151.1"/>
    </source>
</evidence>
<reference evidence="1 2" key="1">
    <citation type="submission" date="2019-10" db="EMBL/GenBank/DDBJ databases">
        <title>Rudanella paleaurantiibacter sp. nov., isolated from sludge.</title>
        <authorList>
            <person name="Xu S.Q."/>
        </authorList>
    </citation>
    <scope>NUCLEOTIDE SEQUENCE [LARGE SCALE GENOMIC DNA]</scope>
    <source>
        <strain evidence="1 2">HX-22-17</strain>
    </source>
</reference>
<comment type="caution">
    <text evidence="1">The sequence shown here is derived from an EMBL/GenBank/DDBJ whole genome shotgun (WGS) entry which is preliminary data.</text>
</comment>
<dbReference type="AlphaFoldDB" id="A0A7J5TVI0"/>